<comment type="subcellular location">
    <subcellularLocation>
        <location evidence="1">Cell membrane</location>
        <topology evidence="1">Multi-pass membrane protein</topology>
    </subcellularLocation>
</comment>
<dbReference type="NCBIfam" id="TIGR02602">
    <property type="entry name" value="8TM_EpsH"/>
    <property type="match status" value="1"/>
</dbReference>
<evidence type="ECO:0000256" key="6">
    <source>
        <dbReference type="ARBA" id="ARBA00022989"/>
    </source>
</evidence>
<proteinExistence type="predicted"/>
<dbReference type="EMBL" id="AP026866">
    <property type="protein sequence ID" value="BDS06744.1"/>
    <property type="molecule type" value="Genomic_DNA"/>
</dbReference>
<feature type="transmembrane region" description="Helical" evidence="8">
    <location>
        <begin position="96"/>
        <end position="114"/>
    </location>
</feature>
<sequence length="314" mass="35249">MRKASCKDGKHDNVNCAILWLKEYGPVVLLACVLYVFFAIVPLFKTAVGSDLVGWTWRAWNTKNDFIHGWAIPFLFVAFVVMAWDTMRKEPVKPMLLGLVPVLFGIVLYVASARTLQPRIALIGVPFLIVGGVSYLFGWRVARHMLFPAFFWYFAIPVPGIQQATSFLQVAVTESCYRAGLLVGMNIVNTGNEIHSADNSWNTLDIAAGCSGIRSLMALVMISAIYAYYTQKELWKKAFLFACALPLALVANFFRIFTILVLAEMGFSEFAAGAWHDWAGLLFFFPIALAGLFVLDRLLNWKTNRKVVRKRIQG</sequence>
<feature type="transmembrane region" description="Helical" evidence="8">
    <location>
        <begin position="67"/>
        <end position="84"/>
    </location>
</feature>
<dbReference type="KEGG" id="osu:NT6N_17840"/>
<keyword evidence="3" id="KW-0645">Protease</keyword>
<dbReference type="Pfam" id="PF09721">
    <property type="entry name" value="Exosortase_EpsH"/>
    <property type="match status" value="1"/>
</dbReference>
<keyword evidence="5" id="KW-0378">Hydrolase</keyword>
<evidence type="ECO:0000256" key="3">
    <source>
        <dbReference type="ARBA" id="ARBA00022670"/>
    </source>
</evidence>
<keyword evidence="7 8" id="KW-0472">Membrane</keyword>
<dbReference type="InterPro" id="IPR019127">
    <property type="entry name" value="Exosortase"/>
</dbReference>
<evidence type="ECO:0000256" key="1">
    <source>
        <dbReference type="ARBA" id="ARBA00004651"/>
    </source>
</evidence>
<reference evidence="9" key="1">
    <citation type="submission" date="2024-07" db="EMBL/GenBank/DDBJ databases">
        <title>Complete genome sequence of Verrucomicrobiaceae bacterium NT6N.</title>
        <authorList>
            <person name="Huang C."/>
            <person name="Takami H."/>
            <person name="Hamasaki K."/>
        </authorList>
    </citation>
    <scope>NUCLEOTIDE SEQUENCE</scope>
    <source>
        <strain evidence="9">NT6N</strain>
    </source>
</reference>
<protein>
    <recommendedName>
        <fullName evidence="10">Exosortase/archaeosortase family protein</fullName>
    </recommendedName>
</protein>
<name>A0AAT9FL46_9BACT</name>
<feature type="transmembrane region" description="Helical" evidence="8">
    <location>
        <begin position="238"/>
        <end position="263"/>
    </location>
</feature>
<dbReference type="GO" id="GO:0008233">
    <property type="term" value="F:peptidase activity"/>
    <property type="evidence" value="ECO:0007669"/>
    <property type="project" value="UniProtKB-KW"/>
</dbReference>
<keyword evidence="4 8" id="KW-0812">Transmembrane</keyword>
<evidence type="ECO:0008006" key="10">
    <source>
        <dbReference type="Google" id="ProtNLM"/>
    </source>
</evidence>
<evidence type="ECO:0000256" key="5">
    <source>
        <dbReference type="ARBA" id="ARBA00022801"/>
    </source>
</evidence>
<dbReference type="GO" id="GO:0005886">
    <property type="term" value="C:plasma membrane"/>
    <property type="evidence" value="ECO:0007669"/>
    <property type="project" value="UniProtKB-SubCell"/>
</dbReference>
<evidence type="ECO:0000256" key="8">
    <source>
        <dbReference type="SAM" id="Phobius"/>
    </source>
</evidence>
<gene>
    <name evidence="9" type="ORF">NT6N_17840</name>
</gene>
<feature type="transmembrane region" description="Helical" evidence="8">
    <location>
        <begin position="120"/>
        <end position="138"/>
    </location>
</feature>
<feature type="transmembrane region" description="Helical" evidence="8">
    <location>
        <begin position="206"/>
        <end position="229"/>
    </location>
</feature>
<feature type="transmembrane region" description="Helical" evidence="8">
    <location>
        <begin position="27"/>
        <end position="47"/>
    </location>
</feature>
<dbReference type="GO" id="GO:0006508">
    <property type="term" value="P:proteolysis"/>
    <property type="evidence" value="ECO:0007669"/>
    <property type="project" value="UniProtKB-KW"/>
</dbReference>
<evidence type="ECO:0000256" key="7">
    <source>
        <dbReference type="ARBA" id="ARBA00023136"/>
    </source>
</evidence>
<organism evidence="9">
    <name type="scientific">Oceaniferula spumae</name>
    <dbReference type="NCBI Taxonomy" id="2979115"/>
    <lineage>
        <taxon>Bacteria</taxon>
        <taxon>Pseudomonadati</taxon>
        <taxon>Verrucomicrobiota</taxon>
        <taxon>Verrucomicrobiia</taxon>
        <taxon>Verrucomicrobiales</taxon>
        <taxon>Verrucomicrobiaceae</taxon>
        <taxon>Oceaniferula</taxon>
    </lineage>
</organism>
<evidence type="ECO:0000313" key="9">
    <source>
        <dbReference type="EMBL" id="BDS06744.1"/>
    </source>
</evidence>
<feature type="transmembrane region" description="Helical" evidence="8">
    <location>
        <begin position="275"/>
        <end position="295"/>
    </location>
</feature>
<accession>A0AAT9FL46</accession>
<dbReference type="NCBIfam" id="TIGR04178">
    <property type="entry name" value="exo_archaeo"/>
    <property type="match status" value="1"/>
</dbReference>
<evidence type="ECO:0000256" key="2">
    <source>
        <dbReference type="ARBA" id="ARBA00022475"/>
    </source>
</evidence>
<dbReference type="InterPro" id="IPR013426">
    <property type="entry name" value="EpsH-like"/>
</dbReference>
<feature type="transmembrane region" description="Helical" evidence="8">
    <location>
        <begin position="150"/>
        <end position="172"/>
    </location>
</feature>
<keyword evidence="2" id="KW-1003">Cell membrane</keyword>
<evidence type="ECO:0000256" key="4">
    <source>
        <dbReference type="ARBA" id="ARBA00022692"/>
    </source>
</evidence>
<keyword evidence="6 8" id="KW-1133">Transmembrane helix</keyword>
<dbReference type="InterPro" id="IPR026392">
    <property type="entry name" value="Exo/Archaeosortase_dom"/>
</dbReference>
<dbReference type="AlphaFoldDB" id="A0AAT9FL46"/>